<organism evidence="7 8">
    <name type="scientific">Halalkalibaculum roseum</name>
    <dbReference type="NCBI Taxonomy" id="2709311"/>
    <lineage>
        <taxon>Bacteria</taxon>
        <taxon>Pseudomonadati</taxon>
        <taxon>Balneolota</taxon>
        <taxon>Balneolia</taxon>
        <taxon>Balneolales</taxon>
        <taxon>Balneolaceae</taxon>
        <taxon>Halalkalibaculum</taxon>
    </lineage>
</organism>
<evidence type="ECO:0000256" key="3">
    <source>
        <dbReference type="ARBA" id="ARBA00048782"/>
    </source>
</evidence>
<evidence type="ECO:0000256" key="2">
    <source>
        <dbReference type="ARBA" id="ARBA00047806"/>
    </source>
</evidence>
<dbReference type="InterPro" id="IPR036509">
    <property type="entry name" value="Met_Sox_Rdtase_MsrA_sf"/>
</dbReference>
<comment type="function">
    <text evidence="4">Has an important function as a repair enzyme for proteins that have been inactivated by oxidation. Catalyzes the reversible oxidation-reduction of methionine sulfoxide in proteins to methionine.</text>
</comment>
<sequence>MKALTSILLISTLALAACSSKAQSGEITNNEDIEVSMNNENYETATFGAGCFWCVEAVFEELKGVKSVKAGYAGGHIENPTYKQVTTGTTGHAEVARIIYDPEVISFEQLLTVFWHTHNPTTKNRQGADVGPQYRSVIFYHNEEQKELAQKSLKETDASDLWEDPIVTEIEPVSNYSEAENYHQNYYANNPNAGYCQVVIAPKLKKFRKEFSNLLKEEVKS</sequence>
<feature type="signal peptide" evidence="5">
    <location>
        <begin position="1"/>
        <end position="16"/>
    </location>
</feature>
<comment type="similarity">
    <text evidence="4">Belongs to the MsrA Met sulfoxide reductase family.</text>
</comment>
<protein>
    <recommendedName>
        <fullName evidence="4">Peptide methionine sulfoxide reductase MsrA</fullName>
        <shortName evidence="4">Protein-methionine-S-oxide reductase</shortName>
        <ecNumber evidence="4">1.8.4.11</ecNumber>
    </recommendedName>
    <alternativeName>
        <fullName evidence="4">Peptide-methionine (S)-S-oxide reductase</fullName>
        <shortName evidence="4">Peptide Met(O) reductase</shortName>
    </alternativeName>
</protein>
<dbReference type="Gene3D" id="3.30.1060.10">
    <property type="entry name" value="Peptide methionine sulphoxide reductase MsrA"/>
    <property type="match status" value="1"/>
</dbReference>
<name>A0A6M1SQM3_9BACT</name>
<dbReference type="SUPFAM" id="SSF55068">
    <property type="entry name" value="Peptide methionine sulfoxide reductase"/>
    <property type="match status" value="1"/>
</dbReference>
<dbReference type="Pfam" id="PF01625">
    <property type="entry name" value="PMSR"/>
    <property type="match status" value="1"/>
</dbReference>
<accession>A0A6M1SQM3</accession>
<evidence type="ECO:0000256" key="1">
    <source>
        <dbReference type="ARBA" id="ARBA00023002"/>
    </source>
</evidence>
<feature type="chain" id="PRO_5026989620" description="Peptide methionine sulfoxide reductase MsrA" evidence="5">
    <location>
        <begin position="17"/>
        <end position="221"/>
    </location>
</feature>
<dbReference type="PANTHER" id="PTHR43774:SF1">
    <property type="entry name" value="PEPTIDE METHIONINE SULFOXIDE REDUCTASE MSRA 2"/>
    <property type="match status" value="1"/>
</dbReference>
<dbReference type="GO" id="GO:0008113">
    <property type="term" value="F:peptide-methionine (S)-S-oxide reductase activity"/>
    <property type="evidence" value="ECO:0007669"/>
    <property type="project" value="UniProtKB-UniRule"/>
</dbReference>
<dbReference type="PANTHER" id="PTHR43774">
    <property type="entry name" value="PEPTIDE METHIONINE SULFOXIDE REDUCTASE"/>
    <property type="match status" value="1"/>
</dbReference>
<evidence type="ECO:0000256" key="4">
    <source>
        <dbReference type="HAMAP-Rule" id="MF_01401"/>
    </source>
</evidence>
<keyword evidence="1 4" id="KW-0560">Oxidoreductase</keyword>
<dbReference type="HAMAP" id="MF_01401">
    <property type="entry name" value="MsrA"/>
    <property type="match status" value="1"/>
</dbReference>
<feature type="active site" evidence="4">
    <location>
        <position position="51"/>
    </location>
</feature>
<dbReference type="EC" id="1.8.4.11" evidence="4"/>
<dbReference type="Proteomes" id="UP000473278">
    <property type="component" value="Unassembled WGS sequence"/>
</dbReference>
<comment type="catalytic activity">
    <reaction evidence="2 4">
        <text>L-methionyl-[protein] + [thioredoxin]-disulfide + H2O = L-methionyl-(S)-S-oxide-[protein] + [thioredoxin]-dithiol</text>
        <dbReference type="Rhea" id="RHEA:14217"/>
        <dbReference type="Rhea" id="RHEA-COMP:10698"/>
        <dbReference type="Rhea" id="RHEA-COMP:10700"/>
        <dbReference type="Rhea" id="RHEA-COMP:12313"/>
        <dbReference type="Rhea" id="RHEA-COMP:12315"/>
        <dbReference type="ChEBI" id="CHEBI:15377"/>
        <dbReference type="ChEBI" id="CHEBI:16044"/>
        <dbReference type="ChEBI" id="CHEBI:29950"/>
        <dbReference type="ChEBI" id="CHEBI:44120"/>
        <dbReference type="ChEBI" id="CHEBI:50058"/>
        <dbReference type="EC" id="1.8.4.11"/>
    </reaction>
</comment>
<dbReference type="InterPro" id="IPR002569">
    <property type="entry name" value="Met_Sox_Rdtase_MsrA_dom"/>
</dbReference>
<proteinExistence type="inferred from homology"/>
<dbReference type="PROSITE" id="PS51257">
    <property type="entry name" value="PROKAR_LIPOPROTEIN"/>
    <property type="match status" value="1"/>
</dbReference>
<keyword evidence="5" id="KW-0732">Signal</keyword>
<evidence type="ECO:0000313" key="8">
    <source>
        <dbReference type="Proteomes" id="UP000473278"/>
    </source>
</evidence>
<comment type="catalytic activity">
    <reaction evidence="3 4">
        <text>[thioredoxin]-disulfide + L-methionine + H2O = L-methionine (S)-S-oxide + [thioredoxin]-dithiol</text>
        <dbReference type="Rhea" id="RHEA:19993"/>
        <dbReference type="Rhea" id="RHEA-COMP:10698"/>
        <dbReference type="Rhea" id="RHEA-COMP:10700"/>
        <dbReference type="ChEBI" id="CHEBI:15377"/>
        <dbReference type="ChEBI" id="CHEBI:29950"/>
        <dbReference type="ChEBI" id="CHEBI:50058"/>
        <dbReference type="ChEBI" id="CHEBI:57844"/>
        <dbReference type="ChEBI" id="CHEBI:58772"/>
        <dbReference type="EC" id="1.8.4.11"/>
    </reaction>
</comment>
<comment type="caution">
    <text evidence="7">The sequence shown here is derived from an EMBL/GenBank/DDBJ whole genome shotgun (WGS) entry which is preliminary data.</text>
</comment>
<dbReference type="RefSeq" id="WP_165142774.1">
    <property type="nucleotide sequence ID" value="NZ_JAALLT010000004.1"/>
</dbReference>
<dbReference type="AlphaFoldDB" id="A0A6M1SQM3"/>
<dbReference type="EMBL" id="JAALLT010000004">
    <property type="protein sequence ID" value="NGP77399.1"/>
    <property type="molecule type" value="Genomic_DNA"/>
</dbReference>
<evidence type="ECO:0000259" key="6">
    <source>
        <dbReference type="Pfam" id="PF01625"/>
    </source>
</evidence>
<feature type="domain" description="Peptide methionine sulphoxide reductase MsrA" evidence="6">
    <location>
        <begin position="44"/>
        <end position="197"/>
    </location>
</feature>
<dbReference type="NCBIfam" id="TIGR00401">
    <property type="entry name" value="msrA"/>
    <property type="match status" value="1"/>
</dbReference>
<evidence type="ECO:0000256" key="5">
    <source>
        <dbReference type="SAM" id="SignalP"/>
    </source>
</evidence>
<evidence type="ECO:0000313" key="7">
    <source>
        <dbReference type="EMBL" id="NGP77399.1"/>
    </source>
</evidence>
<gene>
    <name evidence="4 7" type="primary">msrA</name>
    <name evidence="7" type="ORF">G3570_12195</name>
</gene>
<keyword evidence="8" id="KW-1185">Reference proteome</keyword>
<reference evidence="7 8" key="1">
    <citation type="submission" date="2020-02" db="EMBL/GenBank/DDBJ databases">
        <title>Balneolaceae bacterium YR4-1, complete genome.</title>
        <authorList>
            <person name="Li Y."/>
            <person name="Wu S."/>
        </authorList>
    </citation>
    <scope>NUCLEOTIDE SEQUENCE [LARGE SCALE GENOMIC DNA]</scope>
    <source>
        <strain evidence="7 8">YR4-1</strain>
    </source>
</reference>